<accession>A0A4R1KSQ6</accession>
<proteinExistence type="predicted"/>
<dbReference type="AlphaFoldDB" id="A0A4R1KSQ6"/>
<sequence>MKYLSIVFILIFSISFCQTQEATLYFKDGGEPISGYAEIYQGYKIKFKLEENGEVSIWTGAVVKGITFHGFEFDRSFEYVLTQKFKRYPLLLELLTDGEVKLYADVLKPNFYVPVPLDGGLGVWRLPKSTKYYVKRDSELYASRLKGNFKKSIREYFGNCIGIEKRIKNHQFRWATLPELVEYYNNYCVDF</sequence>
<feature type="chain" id="PRO_5020643793" description="GLPGLI family protein" evidence="1">
    <location>
        <begin position="20"/>
        <end position="191"/>
    </location>
</feature>
<keyword evidence="3" id="KW-1185">Reference proteome</keyword>
<evidence type="ECO:0000313" key="2">
    <source>
        <dbReference type="EMBL" id="TCK67637.1"/>
    </source>
</evidence>
<comment type="caution">
    <text evidence="2">The sequence shown here is derived from an EMBL/GenBank/DDBJ whole genome shotgun (WGS) entry which is preliminary data.</text>
</comment>
<evidence type="ECO:0008006" key="4">
    <source>
        <dbReference type="Google" id="ProtNLM"/>
    </source>
</evidence>
<dbReference type="RefSeq" id="WP_132704683.1">
    <property type="nucleotide sequence ID" value="NZ_SMGI01000002.1"/>
</dbReference>
<dbReference type="EMBL" id="SMGI01000002">
    <property type="protein sequence ID" value="TCK67637.1"/>
    <property type="molecule type" value="Genomic_DNA"/>
</dbReference>
<evidence type="ECO:0000313" key="3">
    <source>
        <dbReference type="Proteomes" id="UP000295714"/>
    </source>
</evidence>
<feature type="signal peptide" evidence="1">
    <location>
        <begin position="1"/>
        <end position="19"/>
    </location>
</feature>
<dbReference type="OrthoDB" id="1117699at2"/>
<evidence type="ECO:0000256" key="1">
    <source>
        <dbReference type="SAM" id="SignalP"/>
    </source>
</evidence>
<keyword evidence="1" id="KW-0732">Signal</keyword>
<gene>
    <name evidence="2" type="ORF">DFQ05_1416</name>
</gene>
<organism evidence="2 3">
    <name type="scientific">Winogradskyella wandonensis</name>
    <dbReference type="NCBI Taxonomy" id="1442586"/>
    <lineage>
        <taxon>Bacteria</taxon>
        <taxon>Pseudomonadati</taxon>
        <taxon>Bacteroidota</taxon>
        <taxon>Flavobacteriia</taxon>
        <taxon>Flavobacteriales</taxon>
        <taxon>Flavobacteriaceae</taxon>
        <taxon>Winogradskyella</taxon>
    </lineage>
</organism>
<protein>
    <recommendedName>
        <fullName evidence="4">GLPGLI family protein</fullName>
    </recommendedName>
</protein>
<dbReference type="Proteomes" id="UP000295714">
    <property type="component" value="Unassembled WGS sequence"/>
</dbReference>
<name>A0A4R1KSQ6_9FLAO</name>
<reference evidence="2 3" key="1">
    <citation type="journal article" date="2015" name="Stand. Genomic Sci.">
        <title>Genomic Encyclopedia of Bacterial and Archaeal Type Strains, Phase III: the genomes of soil and plant-associated and newly described type strains.</title>
        <authorList>
            <person name="Whitman W.B."/>
            <person name="Woyke T."/>
            <person name="Klenk H.P."/>
            <person name="Zhou Y."/>
            <person name="Lilburn T.G."/>
            <person name="Beck B.J."/>
            <person name="De Vos P."/>
            <person name="Vandamme P."/>
            <person name="Eisen J.A."/>
            <person name="Garrity G."/>
            <person name="Hugenholtz P."/>
            <person name="Kyrpides N.C."/>
        </authorList>
    </citation>
    <scope>NUCLEOTIDE SEQUENCE [LARGE SCALE GENOMIC DNA]</scope>
    <source>
        <strain evidence="2 3">CECT 8445</strain>
    </source>
</reference>